<sequence>MDDDLFTYEVKILELSYSSSVKQQMDDLDNENLDIYERKLCYDECERMYAQAVIFINKKLVRLIDVTVEQRLDLKYSDHTMKMEKYCNGGDLPGVIQNGDVIYFEDYESYENLKEGELKEDALNSKAIFEKSKAVDKESNNNVGTYYSPNDEWEDFERVNYIRANANSNYNHLDVSRIFNDHTRRNNDYET</sequence>
<proteinExistence type="predicted"/>
<comment type="caution">
    <text evidence="1">The sequence shown here is derived from an EMBL/GenBank/DDBJ whole genome shotgun (WGS) entry which is preliminary data.</text>
</comment>
<protein>
    <submittedName>
        <fullName evidence="1">Uncharacterized protein</fullName>
    </submittedName>
</protein>
<accession>A0A6L2J1W0</accession>
<organism evidence="1">
    <name type="scientific">Tanacetum cinerariifolium</name>
    <name type="common">Dalmatian daisy</name>
    <name type="synonym">Chrysanthemum cinerariifolium</name>
    <dbReference type="NCBI Taxonomy" id="118510"/>
    <lineage>
        <taxon>Eukaryota</taxon>
        <taxon>Viridiplantae</taxon>
        <taxon>Streptophyta</taxon>
        <taxon>Embryophyta</taxon>
        <taxon>Tracheophyta</taxon>
        <taxon>Spermatophyta</taxon>
        <taxon>Magnoliopsida</taxon>
        <taxon>eudicotyledons</taxon>
        <taxon>Gunneridae</taxon>
        <taxon>Pentapetalae</taxon>
        <taxon>asterids</taxon>
        <taxon>campanulids</taxon>
        <taxon>Asterales</taxon>
        <taxon>Asteraceae</taxon>
        <taxon>Asteroideae</taxon>
        <taxon>Anthemideae</taxon>
        <taxon>Anthemidinae</taxon>
        <taxon>Tanacetum</taxon>
    </lineage>
</organism>
<reference evidence="1" key="1">
    <citation type="journal article" date="2019" name="Sci. Rep.">
        <title>Draft genome of Tanacetum cinerariifolium, the natural source of mosquito coil.</title>
        <authorList>
            <person name="Yamashiro T."/>
            <person name="Shiraishi A."/>
            <person name="Satake H."/>
            <person name="Nakayama K."/>
        </authorList>
    </citation>
    <scope>NUCLEOTIDE SEQUENCE</scope>
</reference>
<gene>
    <name evidence="1" type="ORF">Tci_002435</name>
</gene>
<dbReference type="EMBL" id="BKCJ010000158">
    <property type="protein sequence ID" value="GEU30457.1"/>
    <property type="molecule type" value="Genomic_DNA"/>
</dbReference>
<name>A0A6L2J1W0_TANCI</name>
<dbReference type="AlphaFoldDB" id="A0A6L2J1W0"/>
<evidence type="ECO:0000313" key="1">
    <source>
        <dbReference type="EMBL" id="GEU30457.1"/>
    </source>
</evidence>